<dbReference type="EMBL" id="BEYU01000053">
    <property type="protein sequence ID" value="GBG29202.1"/>
    <property type="molecule type" value="Genomic_DNA"/>
</dbReference>
<feature type="region of interest" description="Disordered" evidence="1">
    <location>
        <begin position="382"/>
        <end position="435"/>
    </location>
</feature>
<dbReference type="Proteomes" id="UP000241890">
    <property type="component" value="Unassembled WGS sequence"/>
</dbReference>
<proteinExistence type="predicted"/>
<reference evidence="3 4" key="1">
    <citation type="submission" date="2017-12" db="EMBL/GenBank/DDBJ databases">
        <title>Sequencing, de novo assembly and annotation of complete genome of a new Thraustochytrid species, strain FCC1311.</title>
        <authorList>
            <person name="Sedici K."/>
            <person name="Godart F."/>
            <person name="Aiese Cigliano R."/>
            <person name="Sanseverino W."/>
            <person name="Barakat M."/>
            <person name="Ortet P."/>
            <person name="Marechal E."/>
            <person name="Cagnac O."/>
            <person name="Amato A."/>
        </authorList>
    </citation>
    <scope>NUCLEOTIDE SEQUENCE [LARGE SCALE GENOMIC DNA]</scope>
</reference>
<evidence type="ECO:0000256" key="1">
    <source>
        <dbReference type="SAM" id="MobiDB-lite"/>
    </source>
</evidence>
<name>A0A2R5GE34_9STRA</name>
<keyword evidence="4" id="KW-1185">Reference proteome</keyword>
<feature type="region of interest" description="Disordered" evidence="1">
    <location>
        <begin position="238"/>
        <end position="267"/>
    </location>
</feature>
<protein>
    <submittedName>
        <fullName evidence="3">Uncharacterized protein</fullName>
    </submittedName>
</protein>
<gene>
    <name evidence="3" type="ORF">FCC1311_054242</name>
</gene>
<feature type="compositionally biased region" description="Acidic residues" evidence="1">
    <location>
        <begin position="249"/>
        <end position="265"/>
    </location>
</feature>
<evidence type="ECO:0000313" key="4">
    <source>
        <dbReference type="Proteomes" id="UP000241890"/>
    </source>
</evidence>
<keyword evidence="2" id="KW-0732">Signal</keyword>
<feature type="chain" id="PRO_5015313783" evidence="2">
    <location>
        <begin position="17"/>
        <end position="500"/>
    </location>
</feature>
<dbReference type="InParanoid" id="A0A2R5GE34"/>
<dbReference type="AlphaFoldDB" id="A0A2R5GE34"/>
<evidence type="ECO:0000313" key="3">
    <source>
        <dbReference type="EMBL" id="GBG29202.1"/>
    </source>
</evidence>
<comment type="caution">
    <text evidence="3">The sequence shown here is derived from an EMBL/GenBank/DDBJ whole genome shotgun (WGS) entry which is preliminary data.</text>
</comment>
<feature type="signal peptide" evidence="2">
    <location>
        <begin position="1"/>
        <end position="16"/>
    </location>
</feature>
<sequence>MLAATILRHLLVVVLALVVVAAAAGQEASDAADAAWEMDGGAAGLARGEVNADAGREETHGADAANASALSALDEDESCEDNDDTGLEVTDAANVDSQDGEGILMNEGEEEMEEPEDVPFEDITGNLTIVKPLNGSETEGRAVAVQLNVNTNCINVTRFQEKYNTSNICISLDDSDFACWPIFGLSRFPLYTNLTEGAHHLVAKLVDPLTGEELIDESVAESTFFMVPVNETAIAEAEAAAAEERARAEEDEDAEDQEEPAEPETETIQIPQVGIEYPATEYAVPGTFEVRLHIVTATNLTQFRRLFQNSFICLALDEASHQVCWPIFEETYYPKFFNLKPGAHTLVAHLSHPNTLEIIPGTAMEIRTFWVTEKNQGMIPMTLRAPSEGSNAFGESTQATTTQEADVQPSQETSSSSSSVTMDSEDEAQSDKPHVSLQINVDGQRHVLLAFEGEDPVTTAGQFCVEKKIFGQNCVSSISRLIEVEWQKLRDIPHIELFST</sequence>
<organism evidence="3 4">
    <name type="scientific">Hondaea fermentalgiana</name>
    <dbReference type="NCBI Taxonomy" id="2315210"/>
    <lineage>
        <taxon>Eukaryota</taxon>
        <taxon>Sar</taxon>
        <taxon>Stramenopiles</taxon>
        <taxon>Bigyra</taxon>
        <taxon>Labyrinthulomycetes</taxon>
        <taxon>Thraustochytrida</taxon>
        <taxon>Thraustochytriidae</taxon>
        <taxon>Hondaea</taxon>
    </lineage>
</organism>
<evidence type="ECO:0000256" key="2">
    <source>
        <dbReference type="SAM" id="SignalP"/>
    </source>
</evidence>
<accession>A0A2R5GE34</accession>
<feature type="compositionally biased region" description="Polar residues" evidence="1">
    <location>
        <begin position="388"/>
        <end position="413"/>
    </location>
</feature>